<organism evidence="2 3">
    <name type="scientific">Ilex paraguariensis</name>
    <name type="common">yerba mate</name>
    <dbReference type="NCBI Taxonomy" id="185542"/>
    <lineage>
        <taxon>Eukaryota</taxon>
        <taxon>Viridiplantae</taxon>
        <taxon>Streptophyta</taxon>
        <taxon>Embryophyta</taxon>
        <taxon>Tracheophyta</taxon>
        <taxon>Spermatophyta</taxon>
        <taxon>Magnoliopsida</taxon>
        <taxon>eudicotyledons</taxon>
        <taxon>Gunneridae</taxon>
        <taxon>Pentapetalae</taxon>
        <taxon>asterids</taxon>
        <taxon>campanulids</taxon>
        <taxon>Aquifoliales</taxon>
        <taxon>Aquifoliaceae</taxon>
        <taxon>Ilex</taxon>
    </lineage>
</organism>
<dbReference type="InterPro" id="IPR001810">
    <property type="entry name" value="F-box_dom"/>
</dbReference>
<dbReference type="EMBL" id="CAUOFW020005057">
    <property type="protein sequence ID" value="CAK9168321.1"/>
    <property type="molecule type" value="Genomic_DNA"/>
</dbReference>
<feature type="domain" description="F-box" evidence="1">
    <location>
        <begin position="47"/>
        <end position="93"/>
    </location>
</feature>
<dbReference type="PANTHER" id="PTHR31672:SF11">
    <property type="entry name" value="F-BOX PROTEIN CPR1-LIKE ISOFORM X2"/>
    <property type="match status" value="1"/>
</dbReference>
<gene>
    <name evidence="2" type="ORF">ILEXP_LOCUS37701</name>
</gene>
<dbReference type="SMART" id="SM00256">
    <property type="entry name" value="FBOX"/>
    <property type="match status" value="1"/>
</dbReference>
<dbReference type="NCBIfam" id="TIGR01640">
    <property type="entry name" value="F_box_assoc_1"/>
    <property type="match status" value="1"/>
</dbReference>
<dbReference type="PROSITE" id="PS50181">
    <property type="entry name" value="FBOX"/>
    <property type="match status" value="1"/>
</dbReference>
<dbReference type="SUPFAM" id="SSF81383">
    <property type="entry name" value="F-box domain"/>
    <property type="match status" value="1"/>
</dbReference>
<evidence type="ECO:0000313" key="2">
    <source>
        <dbReference type="EMBL" id="CAK9168321.1"/>
    </source>
</evidence>
<dbReference type="Pfam" id="PF00646">
    <property type="entry name" value="F-box"/>
    <property type="match status" value="1"/>
</dbReference>
<name>A0ABC8TG44_9AQUA</name>
<dbReference type="InterPro" id="IPR050796">
    <property type="entry name" value="SCF_F-box_component"/>
</dbReference>
<comment type="caution">
    <text evidence="2">The sequence shown here is derived from an EMBL/GenBank/DDBJ whole genome shotgun (WGS) entry which is preliminary data.</text>
</comment>
<reference evidence="2 3" key="1">
    <citation type="submission" date="2024-02" db="EMBL/GenBank/DDBJ databases">
        <authorList>
            <person name="Vignale AGUSTIN F."/>
            <person name="Sosa J E."/>
            <person name="Modenutti C."/>
        </authorList>
    </citation>
    <scope>NUCLEOTIDE SEQUENCE [LARGE SCALE GENOMIC DNA]</scope>
</reference>
<evidence type="ECO:0000259" key="1">
    <source>
        <dbReference type="PROSITE" id="PS50181"/>
    </source>
</evidence>
<dbReference type="PANTHER" id="PTHR31672">
    <property type="entry name" value="BNACNNG10540D PROTEIN"/>
    <property type="match status" value="1"/>
</dbReference>
<dbReference type="InterPro" id="IPR013187">
    <property type="entry name" value="F-box-assoc_dom_typ3"/>
</dbReference>
<dbReference type="InterPro" id="IPR017451">
    <property type="entry name" value="F-box-assoc_interact_dom"/>
</dbReference>
<protein>
    <recommendedName>
        <fullName evidence="1">F-box domain-containing protein</fullName>
    </recommendedName>
</protein>
<accession>A0ABC8TG44</accession>
<dbReference type="InterPro" id="IPR036047">
    <property type="entry name" value="F-box-like_dom_sf"/>
</dbReference>
<keyword evidence="3" id="KW-1185">Reference proteome</keyword>
<dbReference type="Pfam" id="PF08268">
    <property type="entry name" value="FBA_3"/>
    <property type="match status" value="1"/>
</dbReference>
<dbReference type="Gene3D" id="1.20.1280.50">
    <property type="match status" value="1"/>
</dbReference>
<proteinExistence type="predicted"/>
<sequence length="435" mass="49976">MYDSYRACCEDMMSKSMAVRSATLLRLVEQRALSRKELEEEKKKEQESLIPYLPEPLISKILVRLPLESLPRSRFVCKPWYKIVNDPVFINDYLGRSETVLVFLSPVLGEPLHPYFRTSIPNEKPNTFSVEAKLFQLQSIPLFCQPLMNPGSKFYIKFMEIKDGKSRIGDFNATCLGNIRATCNGLILLDNTMKKGGLVVMNPVTRELTGLPLGTLFSSHDESFGLAFCNSTSGYKLVHLFRDELRYIGCEILNLGMRSWRMVDGPSFGLFGWFGFEPVSALGALHWIPHIDHSEYIVSMEINEEKFHNISLPKSCRSNDRIVDIGGRLCFMTREEMNQIDMWMLGNLSGENWTKEYTIMVGCITDMIPLYCSRINREMIFKDKDGSLYAYDFHLEIMRKVEIKNRCFPVHGFCLPHVNSLVSWRIQEDGEDAGD</sequence>
<dbReference type="Proteomes" id="UP001642360">
    <property type="component" value="Unassembled WGS sequence"/>
</dbReference>
<evidence type="ECO:0000313" key="3">
    <source>
        <dbReference type="Proteomes" id="UP001642360"/>
    </source>
</evidence>
<dbReference type="AlphaFoldDB" id="A0ABC8TG44"/>